<keyword evidence="3" id="KW-1185">Reference proteome</keyword>
<protein>
    <submittedName>
        <fullName evidence="2">Uncharacterized protein</fullName>
    </submittedName>
</protein>
<name>A0A3G2KGQ0_9CAUD</name>
<dbReference type="KEGG" id="vg:55006777"/>
<sequence length="128" mass="13918">MIAERARFDSSRPTGPTRSHLYRWTSSGDEGPSVRPSTSGANPTKDGQHLPATPILRAHAPPTKESDSMKLVVITTDGGHLTVEDFNASTLMDLLDSWSSQPYLALALDNGMAYFASHQVTRIDAYDS</sequence>
<feature type="region of interest" description="Disordered" evidence="1">
    <location>
        <begin position="1"/>
        <end position="67"/>
    </location>
</feature>
<evidence type="ECO:0000256" key="1">
    <source>
        <dbReference type="SAM" id="MobiDB-lite"/>
    </source>
</evidence>
<dbReference type="RefSeq" id="YP_009815549.1">
    <property type="nucleotide sequence ID" value="NC_048095.1"/>
</dbReference>
<evidence type="ECO:0000313" key="3">
    <source>
        <dbReference type="Proteomes" id="UP000282065"/>
    </source>
</evidence>
<dbReference type="Proteomes" id="UP000282065">
    <property type="component" value="Segment"/>
</dbReference>
<accession>A0A3G2KGQ0</accession>
<proteinExistence type="predicted"/>
<feature type="compositionally biased region" description="Basic and acidic residues" evidence="1">
    <location>
        <begin position="1"/>
        <end position="10"/>
    </location>
</feature>
<reference evidence="2 3" key="1">
    <citation type="submission" date="2018-09" db="EMBL/GenBank/DDBJ databases">
        <authorList>
            <person name="Rimple P.A."/>
            <person name="Stoner T.H."/>
            <person name="Garlena R.A."/>
            <person name="Russell D.A."/>
            <person name="Pope W.H."/>
            <person name="Jacobs-Sera D."/>
            <person name="Hatfull G.F."/>
        </authorList>
    </citation>
    <scope>NUCLEOTIDE SEQUENCE [LARGE SCALE GENOMIC DNA]</scope>
</reference>
<dbReference type="EMBL" id="MH834614">
    <property type="protein sequence ID" value="AYN58140.1"/>
    <property type="molecule type" value="Genomic_DNA"/>
</dbReference>
<gene>
    <name evidence="2" type="primary">71</name>
    <name evidence="2" type="ORF">PBI_JUDY_71</name>
</gene>
<evidence type="ECO:0000313" key="2">
    <source>
        <dbReference type="EMBL" id="AYN58140.1"/>
    </source>
</evidence>
<dbReference type="GeneID" id="55006777"/>
<organism evidence="2 3">
    <name type="scientific">Arthrobacter phage Judy</name>
    <dbReference type="NCBI Taxonomy" id="2419958"/>
    <lineage>
        <taxon>Viruses</taxon>
        <taxon>Duplodnaviria</taxon>
        <taxon>Heunggongvirae</taxon>
        <taxon>Uroviricota</taxon>
        <taxon>Caudoviricetes</taxon>
        <taxon>Bridgettevirus</taxon>
        <taxon>Bridgettevirus judy</taxon>
    </lineage>
</organism>